<dbReference type="EMBL" id="JANRMS010000143">
    <property type="protein sequence ID" value="KAJ3545645.1"/>
    <property type="molecule type" value="Genomic_DNA"/>
</dbReference>
<comment type="caution">
    <text evidence="1">The sequence shown here is derived from an EMBL/GenBank/DDBJ whole genome shotgun (WGS) entry which is preliminary data.</text>
</comment>
<reference evidence="1" key="1">
    <citation type="submission" date="2022-08" db="EMBL/GenBank/DDBJ databases">
        <title>Genome Sequence of Fusarium decemcellulare.</title>
        <authorList>
            <person name="Buettner E."/>
        </authorList>
    </citation>
    <scope>NUCLEOTIDE SEQUENCE</scope>
    <source>
        <strain evidence="1">Babe19</strain>
    </source>
</reference>
<evidence type="ECO:0000313" key="2">
    <source>
        <dbReference type="Proteomes" id="UP001148629"/>
    </source>
</evidence>
<organism evidence="1 2">
    <name type="scientific">Fusarium decemcellulare</name>
    <dbReference type="NCBI Taxonomy" id="57161"/>
    <lineage>
        <taxon>Eukaryota</taxon>
        <taxon>Fungi</taxon>
        <taxon>Dikarya</taxon>
        <taxon>Ascomycota</taxon>
        <taxon>Pezizomycotina</taxon>
        <taxon>Sordariomycetes</taxon>
        <taxon>Hypocreomycetidae</taxon>
        <taxon>Hypocreales</taxon>
        <taxon>Nectriaceae</taxon>
        <taxon>Fusarium</taxon>
        <taxon>Fusarium decemcellulare species complex</taxon>
    </lineage>
</organism>
<gene>
    <name evidence="1" type="ORF">NM208_g2416</name>
</gene>
<proteinExistence type="predicted"/>
<dbReference type="Proteomes" id="UP001148629">
    <property type="component" value="Unassembled WGS sequence"/>
</dbReference>
<name>A0ACC1SSQ9_9HYPO</name>
<sequence>MCEFTPFYRPEPSVTQLLLSITLILVCLLCMTCLILVLVSIKFVMRGAQDSQKLEKHRESRWDAHNHLSSFTHNPTSPTSTTPHASTNPTLPSTKMTSQLQDVATVATPVAQQDIVFHITADYYISYWSSKTQDETEGEQYNSDNLKVEGNKIYVNKDLPILAAVAYKNGQNQDVVRVFYVGQSDLTLRELRRVGPPGSKWSHGQVLNSKDYDIAQKSGLTANVVETNNQVQLKVFYQKRPDKLSVSYSVLAVDKTWRTQDDWSNRYDVTQ</sequence>
<evidence type="ECO:0000313" key="1">
    <source>
        <dbReference type="EMBL" id="KAJ3545645.1"/>
    </source>
</evidence>
<accession>A0ACC1SSQ9</accession>
<protein>
    <submittedName>
        <fullName evidence="1">Uncharacterized protein</fullName>
    </submittedName>
</protein>
<keyword evidence="2" id="KW-1185">Reference proteome</keyword>